<keyword evidence="2" id="KW-1003">Cell membrane</keyword>
<comment type="subcellular location">
    <subcellularLocation>
        <location evidence="1">Cell membrane</location>
        <topology evidence="1">Multi-pass membrane protein</topology>
    </subcellularLocation>
</comment>
<evidence type="ECO:0000256" key="2">
    <source>
        <dbReference type="ARBA" id="ARBA00022475"/>
    </source>
</evidence>
<dbReference type="RefSeq" id="WP_248266788.1">
    <property type="nucleotide sequence ID" value="NZ_CP096034.1"/>
</dbReference>
<evidence type="ECO:0000256" key="6">
    <source>
        <dbReference type="SAM" id="Phobius"/>
    </source>
</evidence>
<dbReference type="PANTHER" id="PTHR30086">
    <property type="entry name" value="ARGININE EXPORTER PROTEIN ARGO"/>
    <property type="match status" value="1"/>
</dbReference>
<evidence type="ECO:0000256" key="1">
    <source>
        <dbReference type="ARBA" id="ARBA00004651"/>
    </source>
</evidence>
<accession>A0ABY4JI77</accession>
<dbReference type="InterPro" id="IPR001123">
    <property type="entry name" value="LeuE-type"/>
</dbReference>
<feature type="transmembrane region" description="Helical" evidence="6">
    <location>
        <begin position="6"/>
        <end position="27"/>
    </location>
</feature>
<evidence type="ECO:0000256" key="4">
    <source>
        <dbReference type="ARBA" id="ARBA00022989"/>
    </source>
</evidence>
<feature type="transmembrane region" description="Helical" evidence="6">
    <location>
        <begin position="70"/>
        <end position="91"/>
    </location>
</feature>
<gene>
    <name evidence="7" type="ORF">MY490_17325</name>
</gene>
<organism evidence="7 8">
    <name type="scientific">Gottfriedia acidiceleris</name>
    <dbReference type="NCBI Taxonomy" id="371036"/>
    <lineage>
        <taxon>Bacteria</taxon>
        <taxon>Bacillati</taxon>
        <taxon>Bacillota</taxon>
        <taxon>Bacilli</taxon>
        <taxon>Bacillales</taxon>
        <taxon>Bacillaceae</taxon>
        <taxon>Gottfriedia</taxon>
    </lineage>
</organism>
<dbReference type="Pfam" id="PF01810">
    <property type="entry name" value="LysE"/>
    <property type="match status" value="1"/>
</dbReference>
<reference evidence="7 8" key="1">
    <citation type="submission" date="2022-04" db="EMBL/GenBank/DDBJ databases">
        <title>Mechanism of arsenic methylation and mitigation arsenic toxicity by Bacillus sp. LH14 from an Arsenic-Contaminated Paddy Soil.</title>
        <authorList>
            <person name="Wang D."/>
        </authorList>
    </citation>
    <scope>NUCLEOTIDE SEQUENCE [LARGE SCALE GENOMIC DNA]</scope>
    <source>
        <strain evidence="7 8">LH14</strain>
    </source>
</reference>
<keyword evidence="8" id="KW-1185">Reference proteome</keyword>
<keyword evidence="5 6" id="KW-0472">Membrane</keyword>
<evidence type="ECO:0000256" key="5">
    <source>
        <dbReference type="ARBA" id="ARBA00023136"/>
    </source>
</evidence>
<name>A0ABY4JI77_9BACI</name>
<dbReference type="EMBL" id="CP096034">
    <property type="protein sequence ID" value="UPM53535.1"/>
    <property type="molecule type" value="Genomic_DNA"/>
</dbReference>
<dbReference type="PIRSF" id="PIRSF006324">
    <property type="entry name" value="LeuE"/>
    <property type="match status" value="1"/>
</dbReference>
<protein>
    <submittedName>
        <fullName evidence="7">LysE family translocator</fullName>
    </submittedName>
</protein>
<evidence type="ECO:0000313" key="7">
    <source>
        <dbReference type="EMBL" id="UPM53535.1"/>
    </source>
</evidence>
<feature type="transmembrane region" description="Helical" evidence="6">
    <location>
        <begin position="111"/>
        <end position="137"/>
    </location>
</feature>
<feature type="transmembrane region" description="Helical" evidence="6">
    <location>
        <begin position="186"/>
        <end position="204"/>
    </location>
</feature>
<evidence type="ECO:0000256" key="3">
    <source>
        <dbReference type="ARBA" id="ARBA00022692"/>
    </source>
</evidence>
<dbReference type="Proteomes" id="UP000830639">
    <property type="component" value="Chromosome"/>
</dbReference>
<feature type="transmembrane region" description="Helical" evidence="6">
    <location>
        <begin position="149"/>
        <end position="174"/>
    </location>
</feature>
<keyword evidence="4 6" id="KW-1133">Transmembrane helix</keyword>
<sequence length="207" mass="22649">MDSTIYLSFIGVSLLLIIAPGPDNIFVMAQSISFGKKEGIATACGLCSGVTIYTLAASIGLSAILYKSDVAFSILKYLGAFYLLYLAYQAFRSSNEVGSFTKPKKQTLPNLYRRGFLMNVLNPKVSLFFLAFLPQFIDKSGMAVPLQMIVLGLTFMVLTLIVFSIIAFFAGSLGEKLLQNEKSSKIINLAQGIIFTGIGLKLFFMDR</sequence>
<feature type="transmembrane region" description="Helical" evidence="6">
    <location>
        <begin position="39"/>
        <end position="64"/>
    </location>
</feature>
<proteinExistence type="predicted"/>
<evidence type="ECO:0000313" key="8">
    <source>
        <dbReference type="Proteomes" id="UP000830639"/>
    </source>
</evidence>
<dbReference type="PANTHER" id="PTHR30086:SF20">
    <property type="entry name" value="ARGININE EXPORTER PROTEIN ARGO-RELATED"/>
    <property type="match status" value="1"/>
</dbReference>
<keyword evidence="3 6" id="KW-0812">Transmembrane</keyword>